<comment type="caution">
    <text evidence="3">The sequence shown here is derived from an EMBL/GenBank/DDBJ whole genome shotgun (WGS) entry which is preliminary data.</text>
</comment>
<evidence type="ECO:0000256" key="1">
    <source>
        <dbReference type="SAM" id="MobiDB-lite"/>
    </source>
</evidence>
<sequence>MKEIADYWFHSPGGECGIMVVEVEITGERKAYVGVGTGLNYAADRKRILMWGTKLPQSRLEEILRLLQGKATKIEVMKGLLESQVIKDDLGALDPRKTGSYWRCAPRRSGFPSMRPVRNSGACTTSKSEQDE</sequence>
<organism evidence="3">
    <name type="scientific">marine sediment metagenome</name>
    <dbReference type="NCBI Taxonomy" id="412755"/>
    <lineage>
        <taxon>unclassified sequences</taxon>
        <taxon>metagenomes</taxon>
        <taxon>ecological metagenomes</taxon>
    </lineage>
</organism>
<gene>
    <name evidence="3" type="ORF">LCGC14_1175430</name>
    <name evidence="2" type="ORF">LCGC14_1357230</name>
</gene>
<dbReference type="AlphaFoldDB" id="A0A0F9LTI1"/>
<reference evidence="3" key="1">
    <citation type="journal article" date="2015" name="Nature">
        <title>Complex archaea that bridge the gap between prokaryotes and eukaryotes.</title>
        <authorList>
            <person name="Spang A."/>
            <person name="Saw J.H."/>
            <person name="Jorgensen S.L."/>
            <person name="Zaremba-Niedzwiedzka K."/>
            <person name="Martijn J."/>
            <person name="Lind A.E."/>
            <person name="van Eijk R."/>
            <person name="Schleper C."/>
            <person name="Guy L."/>
            <person name="Ettema T.J."/>
        </authorList>
    </citation>
    <scope>NUCLEOTIDE SEQUENCE</scope>
</reference>
<proteinExistence type="predicted"/>
<protein>
    <submittedName>
        <fullName evidence="3">Uncharacterized protein</fullName>
    </submittedName>
</protein>
<feature type="region of interest" description="Disordered" evidence="1">
    <location>
        <begin position="112"/>
        <end position="132"/>
    </location>
</feature>
<accession>A0A0F9LTI1</accession>
<evidence type="ECO:0000313" key="3">
    <source>
        <dbReference type="EMBL" id="KKM96703.1"/>
    </source>
</evidence>
<dbReference type="EMBL" id="LAZR01008447">
    <property type="protein sequence ID" value="KKM78708.1"/>
    <property type="molecule type" value="Genomic_DNA"/>
</dbReference>
<feature type="compositionally biased region" description="Polar residues" evidence="1">
    <location>
        <begin position="121"/>
        <end position="132"/>
    </location>
</feature>
<evidence type="ECO:0000313" key="2">
    <source>
        <dbReference type="EMBL" id="KKM78708.1"/>
    </source>
</evidence>
<name>A0A0F9LTI1_9ZZZZ</name>
<dbReference type="EMBL" id="LAZR01005844">
    <property type="protein sequence ID" value="KKM96703.1"/>
    <property type="molecule type" value="Genomic_DNA"/>
</dbReference>